<organism evidence="1 2">
    <name type="scientific">Ignatzschineria indica</name>
    <dbReference type="NCBI Taxonomy" id="472583"/>
    <lineage>
        <taxon>Bacteria</taxon>
        <taxon>Pseudomonadati</taxon>
        <taxon>Pseudomonadota</taxon>
        <taxon>Gammaproteobacteria</taxon>
        <taxon>Cardiobacteriales</taxon>
        <taxon>Ignatzschineriaceae</taxon>
        <taxon>Ignatzschineria</taxon>
    </lineage>
</organism>
<keyword evidence="1" id="KW-0328">Glycosyltransferase</keyword>
<proteinExistence type="predicted"/>
<reference evidence="1 2" key="1">
    <citation type="journal article" date="2018" name="Genome Announc.">
        <title>Ignatzschineria cameli sp. nov., isolated from necrotic foot tissue of dromedaries (Camelus dromedarius) and associated maggots (Wohlfahrtia species) in Dubai.</title>
        <authorList>
            <person name="Tsang C.C."/>
            <person name="Tang J.Y."/>
            <person name="Fong J.Y."/>
            <person name="Kinne J."/>
            <person name="Lee H.H."/>
            <person name="Joseph M."/>
            <person name="Jose S."/>
            <person name="Schuster R.K."/>
            <person name="Tang Y."/>
            <person name="Sivakumar S."/>
            <person name="Chen J.H."/>
            <person name="Teng J.L."/>
            <person name="Lau S.K."/>
            <person name="Wernery U."/>
            <person name="Woo P.C."/>
        </authorList>
    </citation>
    <scope>NUCLEOTIDE SEQUENCE [LARGE SCALE GENOMIC DNA]</scope>
    <source>
        <strain evidence="1 2">KCTC 22643</strain>
    </source>
</reference>
<protein>
    <submittedName>
        <fullName evidence="1">Galactosyltransferase Lgt5</fullName>
    </submittedName>
</protein>
<gene>
    <name evidence="1" type="ORF">DC082_08315</name>
</gene>
<keyword evidence="1" id="KW-0808">Transferase</keyword>
<evidence type="ECO:0000313" key="2">
    <source>
        <dbReference type="Proteomes" id="UP000244948"/>
    </source>
</evidence>
<name>A0A2U2AIY7_9GAMM</name>
<dbReference type="RefSeq" id="WP_109236575.1">
    <property type="nucleotide sequence ID" value="NZ_BMXZ01000003.1"/>
</dbReference>
<dbReference type="Proteomes" id="UP000244948">
    <property type="component" value="Unassembled WGS sequence"/>
</dbReference>
<dbReference type="EMBL" id="QEWR01000004">
    <property type="protein sequence ID" value="PWD82622.1"/>
    <property type="molecule type" value="Genomic_DNA"/>
</dbReference>
<dbReference type="InterPro" id="IPR029044">
    <property type="entry name" value="Nucleotide-diphossugar_trans"/>
</dbReference>
<dbReference type="GO" id="GO:0016757">
    <property type="term" value="F:glycosyltransferase activity"/>
    <property type="evidence" value="ECO:0007669"/>
    <property type="project" value="UniProtKB-KW"/>
</dbReference>
<accession>A0A2U2AIY7</accession>
<dbReference type="AlphaFoldDB" id="A0A2U2AIY7"/>
<dbReference type="Gene3D" id="3.90.550.20">
    <property type="match status" value="1"/>
</dbReference>
<sequence>MVKDEELPIINALWIGDQLGAISRACLTSFVMRGHQVHLHTYGEIKDLPEGVMIKDANEIIDKSKIIKHKKTGSYALFSDIFRYELLRQTDNNNIYVDCDVYCIKPLSVPKHGYLLGYEDDYTINGAVLALPSDSDLLRNLLNIAYDSTFIPPWFSKSKQIKLKIKKSFRISVNIEDMPWGIIGPSAITYYVNQLKLEDYIEDIDIFYPIHCKSVISFLTKYQLDVSEVLTTRTRTIHLYNEMLKEVDLESLSSKTIMYSLLENEI</sequence>
<keyword evidence="2" id="KW-1185">Reference proteome</keyword>
<dbReference type="SUPFAM" id="SSF53448">
    <property type="entry name" value="Nucleotide-diphospho-sugar transferases"/>
    <property type="match status" value="1"/>
</dbReference>
<evidence type="ECO:0000313" key="1">
    <source>
        <dbReference type="EMBL" id="PWD82622.1"/>
    </source>
</evidence>
<comment type="caution">
    <text evidence="1">The sequence shown here is derived from an EMBL/GenBank/DDBJ whole genome shotgun (WGS) entry which is preliminary data.</text>
</comment>